<dbReference type="KEGG" id="vg:5469553"/>
<dbReference type="GeneID" id="5469553"/>
<organism evidence="1 2">
    <name type="scientific">Bacillus phage 1</name>
    <dbReference type="NCBI Taxonomy" id="2785079"/>
    <lineage>
        <taxon>Viruses</taxon>
        <taxon>Duplodnaviria</taxon>
        <taxon>Heunggongvirae</taxon>
        <taxon>Uroviricota</taxon>
        <taxon>Caudoviricetes</taxon>
        <taxon>Svunavirus</taxon>
        <taxon>Svunavirus sv1</taxon>
    </lineage>
</organism>
<dbReference type="Proteomes" id="UP000002299">
    <property type="component" value="Segment"/>
</dbReference>
<evidence type="ECO:0000313" key="2">
    <source>
        <dbReference type="Proteomes" id="UP000002299"/>
    </source>
</evidence>
<reference evidence="1" key="1">
    <citation type="submission" date="2008-06" db="EMBL/GenBank/DDBJ databases">
        <title>A novel thermophilic bacteriophage bv1 isolated from a hot spring.</title>
        <authorList>
            <person name="Liu B."/>
            <person name="Zhang X."/>
        </authorList>
    </citation>
    <scope>NUCLEOTIDE SEQUENCE [LARGE SCALE GENOMIC DNA]</scope>
</reference>
<evidence type="ECO:0000313" key="1">
    <source>
        <dbReference type="EMBL" id="ABJ09645.1"/>
    </source>
</evidence>
<protein>
    <submittedName>
        <fullName evidence="1">Uncharacterized protein</fullName>
    </submittedName>
</protein>
<sequence>MRFDRVANRIHSDAVDVFNSQFADTQLKNEAVTDRADLVVHPAITEIQFSDSKNISDFPFRYRPICYFSDAAGQLIERDVFDLHHHSLLLPIFRLGAT</sequence>
<keyword evidence="2" id="KW-1185">Reference proteome</keyword>
<proteinExistence type="predicted"/>
<accession>A6XMM2</accession>
<dbReference type="EMBL" id="DQ840344">
    <property type="protein sequence ID" value="ABJ09645.1"/>
    <property type="molecule type" value="Genomic_DNA"/>
</dbReference>
<name>A6XMM2_9CAUD</name>
<dbReference type="RefSeq" id="YP_001425629.1">
    <property type="nucleotide sequence ID" value="NC_009737.2"/>
</dbReference>